<proteinExistence type="predicted"/>
<name>A0A8J7PKT6_9BACT</name>
<keyword evidence="1" id="KW-0812">Transmembrane</keyword>
<dbReference type="AlphaFoldDB" id="A0A8J7PKT6"/>
<dbReference type="Proteomes" id="UP000664277">
    <property type="component" value="Unassembled WGS sequence"/>
</dbReference>
<dbReference type="EMBL" id="JAFLCK010000036">
    <property type="protein sequence ID" value="MBN8662343.1"/>
    <property type="molecule type" value="Genomic_DNA"/>
</dbReference>
<organism evidence="2 3">
    <name type="scientific">Candidatus Obscuribacter phosphatis</name>
    <dbReference type="NCBI Taxonomy" id="1906157"/>
    <lineage>
        <taxon>Bacteria</taxon>
        <taxon>Bacillati</taxon>
        <taxon>Candidatus Melainabacteria</taxon>
        <taxon>Candidatus Obscuribacterales</taxon>
        <taxon>Candidatus Obscuribacteraceae</taxon>
        <taxon>Candidatus Obscuribacter</taxon>
    </lineage>
</organism>
<evidence type="ECO:0000313" key="2">
    <source>
        <dbReference type="EMBL" id="MBN8662343.1"/>
    </source>
</evidence>
<protein>
    <submittedName>
        <fullName evidence="2">Uncharacterized protein</fullName>
    </submittedName>
</protein>
<feature type="transmembrane region" description="Helical" evidence="1">
    <location>
        <begin position="59"/>
        <end position="77"/>
    </location>
</feature>
<accession>A0A8J7PKT6</accession>
<feature type="transmembrane region" description="Helical" evidence="1">
    <location>
        <begin position="25"/>
        <end position="47"/>
    </location>
</feature>
<keyword evidence="1" id="KW-1133">Transmembrane helix</keyword>
<gene>
    <name evidence="2" type="ORF">J0M35_18380</name>
</gene>
<evidence type="ECO:0000256" key="1">
    <source>
        <dbReference type="SAM" id="Phobius"/>
    </source>
</evidence>
<reference evidence="2" key="1">
    <citation type="submission" date="2021-02" db="EMBL/GenBank/DDBJ databases">
        <title>Genome-Resolved Metagenomics of a Microbial Community Performing Photosynthetic Biological Nutrient Removal.</title>
        <authorList>
            <person name="Mcdaniel E.A."/>
        </authorList>
    </citation>
    <scope>NUCLEOTIDE SEQUENCE</scope>
    <source>
        <strain evidence="2">UWPOB_OBS1</strain>
    </source>
</reference>
<comment type="caution">
    <text evidence="2">The sequence shown here is derived from an EMBL/GenBank/DDBJ whole genome shotgun (WGS) entry which is preliminary data.</text>
</comment>
<evidence type="ECO:0000313" key="3">
    <source>
        <dbReference type="Proteomes" id="UP000664277"/>
    </source>
</evidence>
<sequence>MANEMQNEEAIFASSRQRKRHYIKFFFFIILLLLNGGSIVSLLGRLISHGHVELGAELFHFLMVAIIDIYMVPPIIFEVDSVTLYKGSIELKALLWKRRLKFEEIRGYQVHPHMIWAIVSTPRCFYLINKRDIDRFADFDAVFRARLPS</sequence>
<keyword evidence="1" id="KW-0472">Membrane</keyword>